<dbReference type="Pfam" id="PF00072">
    <property type="entry name" value="Response_reg"/>
    <property type="match status" value="1"/>
</dbReference>
<dbReference type="SUPFAM" id="SSF52172">
    <property type="entry name" value="CheY-like"/>
    <property type="match status" value="1"/>
</dbReference>
<evidence type="ECO:0000259" key="6">
    <source>
        <dbReference type="PROSITE" id="PS50110"/>
    </source>
</evidence>
<organism evidence="7 8">
    <name type="scientific">Thiocapsa marina 5811</name>
    <dbReference type="NCBI Taxonomy" id="768671"/>
    <lineage>
        <taxon>Bacteria</taxon>
        <taxon>Pseudomonadati</taxon>
        <taxon>Pseudomonadota</taxon>
        <taxon>Gammaproteobacteria</taxon>
        <taxon>Chromatiales</taxon>
        <taxon>Chromatiaceae</taxon>
        <taxon>Thiocapsa</taxon>
    </lineage>
</organism>
<evidence type="ECO:0000256" key="4">
    <source>
        <dbReference type="PROSITE-ProRule" id="PRU00169"/>
    </source>
</evidence>
<dbReference type="SUPFAM" id="SSF46894">
    <property type="entry name" value="C-terminal effector domain of the bipartite response regulators"/>
    <property type="match status" value="1"/>
</dbReference>
<name>F9U7E6_9GAMM</name>
<protein>
    <submittedName>
        <fullName evidence="7">Two component transcriptional regulator, LuxR family</fullName>
    </submittedName>
</protein>
<evidence type="ECO:0000259" key="5">
    <source>
        <dbReference type="PROSITE" id="PS50043"/>
    </source>
</evidence>
<dbReference type="AlphaFoldDB" id="F9U7E6"/>
<dbReference type="PROSITE" id="PS00622">
    <property type="entry name" value="HTH_LUXR_1"/>
    <property type="match status" value="1"/>
</dbReference>
<dbReference type="PRINTS" id="PR00038">
    <property type="entry name" value="HTHLUXR"/>
</dbReference>
<dbReference type="PROSITE" id="PS50110">
    <property type="entry name" value="RESPONSE_REGULATORY"/>
    <property type="match status" value="1"/>
</dbReference>
<dbReference type="GO" id="GO:0006355">
    <property type="term" value="P:regulation of DNA-templated transcription"/>
    <property type="evidence" value="ECO:0007669"/>
    <property type="project" value="InterPro"/>
</dbReference>
<evidence type="ECO:0000313" key="8">
    <source>
        <dbReference type="Proteomes" id="UP000005459"/>
    </source>
</evidence>
<sequence>MVFIVDDDASFLKSIERLLRSAGFVTQCYSSAVDFIAQQAPDRVGCVLADLRMPDMDGIALQAHLARSGNPLPVVFLTGHGDIPTSVEAMRQGAEDFLVKTAPKEAIIAAVERALARGAKERVFRAHRRALQARLNTLTPREEQVLSHVMNGSKNKQIAAALGIDERSVKRHRSHLMRKLEVTSIAELAQLVFEAGAREDDSYRTAK</sequence>
<dbReference type="InterPro" id="IPR036388">
    <property type="entry name" value="WH-like_DNA-bd_sf"/>
</dbReference>
<keyword evidence="2" id="KW-0238">DNA-binding</keyword>
<evidence type="ECO:0000256" key="1">
    <source>
        <dbReference type="ARBA" id="ARBA00023015"/>
    </source>
</evidence>
<dbReference type="PANTHER" id="PTHR44688">
    <property type="entry name" value="DNA-BINDING TRANSCRIPTIONAL ACTIVATOR DEVR_DOSR"/>
    <property type="match status" value="1"/>
</dbReference>
<dbReference type="Gene3D" id="3.40.50.2300">
    <property type="match status" value="1"/>
</dbReference>
<feature type="domain" description="HTH luxR-type" evidence="5">
    <location>
        <begin position="131"/>
        <end position="196"/>
    </location>
</feature>
<dbReference type="InterPro" id="IPR000792">
    <property type="entry name" value="Tscrpt_reg_LuxR_C"/>
</dbReference>
<dbReference type="InterPro" id="IPR001789">
    <property type="entry name" value="Sig_transdc_resp-reg_receiver"/>
</dbReference>
<dbReference type="Pfam" id="PF00196">
    <property type="entry name" value="GerE"/>
    <property type="match status" value="1"/>
</dbReference>
<gene>
    <name evidence="7" type="ORF">ThimaDRAFT_0848</name>
</gene>
<dbReference type="eggNOG" id="COG4566">
    <property type="taxonomic scope" value="Bacteria"/>
</dbReference>
<dbReference type="SMART" id="SM00448">
    <property type="entry name" value="REC"/>
    <property type="match status" value="1"/>
</dbReference>
<reference evidence="7 8" key="1">
    <citation type="submission" date="2011-06" db="EMBL/GenBank/DDBJ databases">
        <title>The draft genome of Thiocapsa marina 5811.</title>
        <authorList>
            <consortium name="US DOE Joint Genome Institute (JGI-PGF)"/>
            <person name="Lucas S."/>
            <person name="Han J."/>
            <person name="Cheng J.-F."/>
            <person name="Goodwin L."/>
            <person name="Pitluck S."/>
            <person name="Peters L."/>
            <person name="Land M.L."/>
            <person name="Hauser L."/>
            <person name="Vogl K."/>
            <person name="Liu Z."/>
            <person name="Imhoff J."/>
            <person name="Thiel V."/>
            <person name="Frigaard N.-U."/>
            <person name="Bryant D."/>
            <person name="Woyke T.J."/>
        </authorList>
    </citation>
    <scope>NUCLEOTIDE SEQUENCE [LARGE SCALE GENOMIC DNA]</scope>
    <source>
        <strain evidence="7 8">5811</strain>
    </source>
</reference>
<dbReference type="InterPro" id="IPR016032">
    <property type="entry name" value="Sig_transdc_resp-reg_C-effctor"/>
</dbReference>
<dbReference type="Gene3D" id="1.10.10.10">
    <property type="entry name" value="Winged helix-like DNA-binding domain superfamily/Winged helix DNA-binding domain"/>
    <property type="match status" value="1"/>
</dbReference>
<evidence type="ECO:0000313" key="7">
    <source>
        <dbReference type="EMBL" id="EGV20172.1"/>
    </source>
</evidence>
<accession>F9U7E6</accession>
<dbReference type="GO" id="GO:0000160">
    <property type="term" value="P:phosphorelay signal transduction system"/>
    <property type="evidence" value="ECO:0007669"/>
    <property type="project" value="InterPro"/>
</dbReference>
<dbReference type="PANTHER" id="PTHR44688:SF16">
    <property type="entry name" value="DNA-BINDING TRANSCRIPTIONAL ACTIVATOR DEVR_DOSR"/>
    <property type="match status" value="1"/>
</dbReference>
<evidence type="ECO:0000256" key="3">
    <source>
        <dbReference type="ARBA" id="ARBA00023163"/>
    </source>
</evidence>
<feature type="modified residue" description="4-aspartylphosphate" evidence="4">
    <location>
        <position position="50"/>
    </location>
</feature>
<dbReference type="GO" id="GO:0003677">
    <property type="term" value="F:DNA binding"/>
    <property type="evidence" value="ECO:0007669"/>
    <property type="project" value="UniProtKB-KW"/>
</dbReference>
<keyword evidence="3" id="KW-0804">Transcription</keyword>
<dbReference type="InterPro" id="IPR011006">
    <property type="entry name" value="CheY-like_superfamily"/>
</dbReference>
<dbReference type="STRING" id="768671.ThimaDRAFT_0848"/>
<keyword evidence="8" id="KW-1185">Reference proteome</keyword>
<keyword evidence="1" id="KW-0805">Transcription regulation</keyword>
<proteinExistence type="predicted"/>
<dbReference type="CDD" id="cd06170">
    <property type="entry name" value="LuxR_C_like"/>
    <property type="match status" value="1"/>
</dbReference>
<evidence type="ECO:0000256" key="2">
    <source>
        <dbReference type="ARBA" id="ARBA00023125"/>
    </source>
</evidence>
<dbReference type="EMBL" id="AFWV01000002">
    <property type="protein sequence ID" value="EGV20172.1"/>
    <property type="molecule type" value="Genomic_DNA"/>
</dbReference>
<dbReference type="PROSITE" id="PS50043">
    <property type="entry name" value="HTH_LUXR_2"/>
    <property type="match status" value="1"/>
</dbReference>
<feature type="domain" description="Response regulatory" evidence="6">
    <location>
        <begin position="1"/>
        <end position="115"/>
    </location>
</feature>
<dbReference type="SMART" id="SM00421">
    <property type="entry name" value="HTH_LUXR"/>
    <property type="match status" value="1"/>
</dbReference>
<keyword evidence="4" id="KW-0597">Phosphoprotein</keyword>
<dbReference type="Proteomes" id="UP000005459">
    <property type="component" value="Unassembled WGS sequence"/>
</dbReference>